<comment type="caution">
    <text evidence="1">The sequence shown here is derived from an EMBL/GenBank/DDBJ whole genome shotgun (WGS) entry which is preliminary data.</text>
</comment>
<protein>
    <submittedName>
        <fullName evidence="1">Uncharacterized protein</fullName>
    </submittedName>
</protein>
<evidence type="ECO:0000313" key="1">
    <source>
        <dbReference type="EMBL" id="KAJ7307331.1"/>
    </source>
</evidence>
<dbReference type="Proteomes" id="UP001142489">
    <property type="component" value="Unassembled WGS sequence"/>
</dbReference>
<sequence length="65" mass="7560">MDVGIKSGRTRRSWMRRKHTSLFHRVDLRTLPKGVPRGCLLNIQMELRQSEGKWMPANARQAAKT</sequence>
<proteinExistence type="predicted"/>
<accession>A0A9Q0XA04</accession>
<evidence type="ECO:0000313" key="2">
    <source>
        <dbReference type="Proteomes" id="UP001142489"/>
    </source>
</evidence>
<dbReference type="AlphaFoldDB" id="A0A9Q0XA04"/>
<gene>
    <name evidence="1" type="ORF">JRQ81_009340</name>
</gene>
<dbReference type="EMBL" id="JAPFRF010000019">
    <property type="protein sequence ID" value="KAJ7307331.1"/>
    <property type="molecule type" value="Genomic_DNA"/>
</dbReference>
<keyword evidence="2" id="KW-1185">Reference proteome</keyword>
<reference evidence="1" key="1">
    <citation type="journal article" date="2023" name="DNA Res.">
        <title>Chromosome-level genome assembly of Phrynocephalus forsythii using third-generation DNA sequencing and Hi-C analysis.</title>
        <authorList>
            <person name="Qi Y."/>
            <person name="Zhao W."/>
            <person name="Zhao Y."/>
            <person name="Niu C."/>
            <person name="Cao S."/>
            <person name="Zhang Y."/>
        </authorList>
    </citation>
    <scope>NUCLEOTIDE SEQUENCE</scope>
    <source>
        <tissue evidence="1">Muscle</tissue>
    </source>
</reference>
<organism evidence="1 2">
    <name type="scientific">Phrynocephalus forsythii</name>
    <dbReference type="NCBI Taxonomy" id="171643"/>
    <lineage>
        <taxon>Eukaryota</taxon>
        <taxon>Metazoa</taxon>
        <taxon>Chordata</taxon>
        <taxon>Craniata</taxon>
        <taxon>Vertebrata</taxon>
        <taxon>Euteleostomi</taxon>
        <taxon>Lepidosauria</taxon>
        <taxon>Squamata</taxon>
        <taxon>Bifurcata</taxon>
        <taxon>Unidentata</taxon>
        <taxon>Episquamata</taxon>
        <taxon>Toxicofera</taxon>
        <taxon>Iguania</taxon>
        <taxon>Acrodonta</taxon>
        <taxon>Agamidae</taxon>
        <taxon>Agaminae</taxon>
        <taxon>Phrynocephalus</taxon>
    </lineage>
</organism>
<name>A0A9Q0XA04_9SAUR</name>